<gene>
    <name evidence="1" type="ORF">UJA718_LOCUS30517</name>
</gene>
<keyword evidence="2" id="KW-1185">Reference proteome</keyword>
<feature type="non-terminal residue" evidence="1">
    <location>
        <position position="1"/>
    </location>
</feature>
<proteinExistence type="predicted"/>
<evidence type="ECO:0000313" key="2">
    <source>
        <dbReference type="Proteomes" id="UP000663873"/>
    </source>
</evidence>
<organism evidence="1 2">
    <name type="scientific">Rotaria socialis</name>
    <dbReference type="NCBI Taxonomy" id="392032"/>
    <lineage>
        <taxon>Eukaryota</taxon>
        <taxon>Metazoa</taxon>
        <taxon>Spiralia</taxon>
        <taxon>Gnathifera</taxon>
        <taxon>Rotifera</taxon>
        <taxon>Eurotatoria</taxon>
        <taxon>Bdelloidea</taxon>
        <taxon>Philodinida</taxon>
        <taxon>Philodinidae</taxon>
        <taxon>Rotaria</taxon>
    </lineage>
</organism>
<dbReference type="Proteomes" id="UP000663873">
    <property type="component" value="Unassembled WGS sequence"/>
</dbReference>
<dbReference type="EMBL" id="CAJOBP010014458">
    <property type="protein sequence ID" value="CAF4577310.1"/>
    <property type="molecule type" value="Genomic_DNA"/>
</dbReference>
<comment type="caution">
    <text evidence="1">The sequence shown here is derived from an EMBL/GenBank/DDBJ whole genome shotgun (WGS) entry which is preliminary data.</text>
</comment>
<evidence type="ECO:0000313" key="1">
    <source>
        <dbReference type="EMBL" id="CAF4577310.1"/>
    </source>
</evidence>
<name>A0A821ATH1_9BILA</name>
<dbReference type="AlphaFoldDB" id="A0A821ATH1"/>
<accession>A0A821ATH1</accession>
<sequence length="48" mass="5460">PFCECAFPYFRFIADNDDDLDLRPEDFDWLIERGGFSGDVGGLDPSTK</sequence>
<reference evidence="1" key="1">
    <citation type="submission" date="2021-02" db="EMBL/GenBank/DDBJ databases">
        <authorList>
            <person name="Nowell W R."/>
        </authorList>
    </citation>
    <scope>NUCLEOTIDE SEQUENCE</scope>
</reference>
<protein>
    <submittedName>
        <fullName evidence="1">Uncharacterized protein</fullName>
    </submittedName>
</protein>